<dbReference type="PANTHER" id="PTHR35330:SF1">
    <property type="entry name" value="SIROHEME BIOSYNTHESIS PROTEIN MET8"/>
    <property type="match status" value="1"/>
</dbReference>
<name>A0A537K538_9BACT</name>
<evidence type="ECO:0000256" key="6">
    <source>
        <dbReference type="ARBA" id="ARBA00047561"/>
    </source>
</evidence>
<dbReference type="Pfam" id="PF13241">
    <property type="entry name" value="NAD_binding_7"/>
    <property type="match status" value="1"/>
</dbReference>
<feature type="domain" description="Siroheme synthase central" evidence="8">
    <location>
        <begin position="120"/>
        <end position="145"/>
    </location>
</feature>
<dbReference type="InterPro" id="IPR036291">
    <property type="entry name" value="NAD(P)-bd_dom_sf"/>
</dbReference>
<dbReference type="InterPro" id="IPR042518">
    <property type="entry name" value="SirC_C"/>
</dbReference>
<evidence type="ECO:0000313" key="9">
    <source>
        <dbReference type="EMBL" id="TMI90878.1"/>
    </source>
</evidence>
<dbReference type="AlphaFoldDB" id="A0A537K538"/>
<evidence type="ECO:0000259" key="8">
    <source>
        <dbReference type="Pfam" id="PF14824"/>
    </source>
</evidence>
<protein>
    <recommendedName>
        <fullName evidence="2">precorrin-2 dehydrogenase</fullName>
        <ecNumber evidence="2">1.3.1.76</ecNumber>
    </recommendedName>
</protein>
<feature type="domain" description="Sirohaem synthase dimerisation" evidence="7">
    <location>
        <begin position="152"/>
        <end position="208"/>
    </location>
</feature>
<dbReference type="GO" id="GO:0043115">
    <property type="term" value="F:precorrin-2 dehydrogenase activity"/>
    <property type="evidence" value="ECO:0007669"/>
    <property type="project" value="UniProtKB-EC"/>
</dbReference>
<sequence length="218" mass="23756">MPRFYPVALNLHRRLCVVVGGGPIAEQKVVGLLDAGARVVVIAPVLTTRLDDLETQGAIRVMRRSYRRGDLRGAFLAIAAGETRGANPEIWDEAERERVILNAVDDMPHCHFIAPAIVRRGDLTVAVSTAGKSPALGVRLRDRIGALVGQEYAAFLDLLGSLREEVAAREPDLARRARLWYRLVDSDVMAYLKRGDAGGARRRVTALLESATPAARDG</sequence>
<dbReference type="Pfam" id="PF14824">
    <property type="entry name" value="Sirohm_synth_M"/>
    <property type="match status" value="1"/>
</dbReference>
<organism evidence="9 10">
    <name type="scientific">Candidatus Segetimicrobium genomatis</name>
    <dbReference type="NCBI Taxonomy" id="2569760"/>
    <lineage>
        <taxon>Bacteria</taxon>
        <taxon>Bacillati</taxon>
        <taxon>Candidatus Sysuimicrobiota</taxon>
        <taxon>Candidatus Sysuimicrobiia</taxon>
        <taxon>Candidatus Sysuimicrobiales</taxon>
        <taxon>Candidatus Segetimicrobiaceae</taxon>
        <taxon>Candidatus Segetimicrobium</taxon>
    </lineage>
</organism>
<evidence type="ECO:0000259" key="7">
    <source>
        <dbReference type="Pfam" id="PF10414"/>
    </source>
</evidence>
<dbReference type="EMBL" id="VBAK01000106">
    <property type="protein sequence ID" value="TMI90878.1"/>
    <property type="molecule type" value="Genomic_DNA"/>
</dbReference>
<keyword evidence="4" id="KW-0520">NAD</keyword>
<dbReference type="InterPro" id="IPR019478">
    <property type="entry name" value="Sirohaem_synthase_dimer_dom"/>
</dbReference>
<accession>A0A537K538</accession>
<dbReference type="Gene3D" id="3.40.50.720">
    <property type="entry name" value="NAD(P)-binding Rossmann-like Domain"/>
    <property type="match status" value="1"/>
</dbReference>
<reference evidence="9 10" key="1">
    <citation type="journal article" date="2019" name="Nat. Microbiol.">
        <title>Mediterranean grassland soil C-N compound turnover is dependent on rainfall and depth, and is mediated by genomically divergent microorganisms.</title>
        <authorList>
            <person name="Diamond S."/>
            <person name="Andeer P.F."/>
            <person name="Li Z."/>
            <person name="Crits-Christoph A."/>
            <person name="Burstein D."/>
            <person name="Anantharaman K."/>
            <person name="Lane K.R."/>
            <person name="Thomas B.C."/>
            <person name="Pan C."/>
            <person name="Northen T.R."/>
            <person name="Banfield J.F."/>
        </authorList>
    </citation>
    <scope>NUCLEOTIDE SEQUENCE [LARGE SCALE GENOMIC DNA]</scope>
    <source>
        <strain evidence="9">NP_3</strain>
    </source>
</reference>
<evidence type="ECO:0000313" key="10">
    <source>
        <dbReference type="Proteomes" id="UP000318509"/>
    </source>
</evidence>
<dbReference type="Gene3D" id="1.10.8.610">
    <property type="entry name" value="SirC, precorrin-2 dehydrogenase, C-terminal helical domain-like"/>
    <property type="match status" value="1"/>
</dbReference>
<evidence type="ECO:0000256" key="2">
    <source>
        <dbReference type="ARBA" id="ARBA00012400"/>
    </source>
</evidence>
<dbReference type="SUPFAM" id="SSF51735">
    <property type="entry name" value="NAD(P)-binding Rossmann-fold domains"/>
    <property type="match status" value="1"/>
</dbReference>
<comment type="caution">
    <text evidence="9">The sequence shown here is derived from an EMBL/GenBank/DDBJ whole genome shotgun (WGS) entry which is preliminary data.</text>
</comment>
<dbReference type="SUPFAM" id="SSF75615">
    <property type="entry name" value="Siroheme synthase middle domains-like"/>
    <property type="match status" value="1"/>
</dbReference>
<dbReference type="NCBIfam" id="TIGR01470">
    <property type="entry name" value="cysG_Nterm"/>
    <property type="match status" value="1"/>
</dbReference>
<dbReference type="InterPro" id="IPR028161">
    <property type="entry name" value="Met8-like"/>
</dbReference>
<evidence type="ECO:0000256" key="1">
    <source>
        <dbReference type="ARBA" id="ARBA00005010"/>
    </source>
</evidence>
<dbReference type="PANTHER" id="PTHR35330">
    <property type="entry name" value="SIROHEME BIOSYNTHESIS PROTEIN MET8"/>
    <property type="match status" value="1"/>
</dbReference>
<comment type="pathway">
    <text evidence="1">Porphyrin-containing compound metabolism; siroheme biosynthesis; sirohydrochlorin from precorrin-2: step 1/1.</text>
</comment>
<evidence type="ECO:0000256" key="3">
    <source>
        <dbReference type="ARBA" id="ARBA00023002"/>
    </source>
</evidence>
<dbReference type="GO" id="GO:0019354">
    <property type="term" value="P:siroheme biosynthetic process"/>
    <property type="evidence" value="ECO:0007669"/>
    <property type="project" value="UniProtKB-UniPathway"/>
</dbReference>
<evidence type="ECO:0000256" key="4">
    <source>
        <dbReference type="ARBA" id="ARBA00023027"/>
    </source>
</evidence>
<comment type="catalytic activity">
    <reaction evidence="6">
        <text>precorrin-2 + NAD(+) = sirohydrochlorin + NADH + 2 H(+)</text>
        <dbReference type="Rhea" id="RHEA:15613"/>
        <dbReference type="ChEBI" id="CHEBI:15378"/>
        <dbReference type="ChEBI" id="CHEBI:57540"/>
        <dbReference type="ChEBI" id="CHEBI:57945"/>
        <dbReference type="ChEBI" id="CHEBI:58351"/>
        <dbReference type="ChEBI" id="CHEBI:58827"/>
        <dbReference type="EC" id="1.3.1.76"/>
    </reaction>
</comment>
<evidence type="ECO:0000256" key="5">
    <source>
        <dbReference type="ARBA" id="ARBA00023244"/>
    </source>
</evidence>
<dbReference type="Proteomes" id="UP000318509">
    <property type="component" value="Unassembled WGS sequence"/>
</dbReference>
<proteinExistence type="predicted"/>
<keyword evidence="5" id="KW-0627">Porphyrin biosynthesis</keyword>
<gene>
    <name evidence="9" type="ORF">E6H00_05465</name>
</gene>
<dbReference type="Pfam" id="PF10414">
    <property type="entry name" value="CysG_dimeriser"/>
    <property type="match status" value="1"/>
</dbReference>
<dbReference type="UniPathway" id="UPA00262">
    <property type="reaction ID" value="UER00222"/>
</dbReference>
<dbReference type="InterPro" id="IPR028281">
    <property type="entry name" value="Sirohaem_synthase_central"/>
</dbReference>
<dbReference type="GO" id="GO:0004325">
    <property type="term" value="F:ferrochelatase activity"/>
    <property type="evidence" value="ECO:0007669"/>
    <property type="project" value="InterPro"/>
</dbReference>
<dbReference type="InterPro" id="IPR006367">
    <property type="entry name" value="Sirohaem_synthase_N"/>
</dbReference>
<keyword evidence="3" id="KW-0560">Oxidoreductase</keyword>
<dbReference type="EC" id="1.3.1.76" evidence="2"/>